<dbReference type="eggNOG" id="COG0596">
    <property type="taxonomic scope" value="Bacteria"/>
</dbReference>
<dbReference type="HOGENOM" id="CLU_043739_2_2_11"/>
<comment type="similarity">
    <text evidence="3 8 10">Belongs to the peptidase S33 family.</text>
</comment>
<dbReference type="KEGG" id="scy:SCATT_56410"/>
<dbReference type="KEGG" id="sct:SCAT_5643"/>
<keyword evidence="13" id="KW-1185">Reference proteome</keyword>
<dbReference type="GO" id="GO:0005737">
    <property type="term" value="C:cytoplasm"/>
    <property type="evidence" value="ECO:0007669"/>
    <property type="project" value="UniProtKB-SubCell"/>
</dbReference>
<evidence type="ECO:0000256" key="9">
    <source>
        <dbReference type="PIRSR" id="PIRSR006431-1"/>
    </source>
</evidence>
<dbReference type="SUPFAM" id="SSF53474">
    <property type="entry name" value="alpha/beta-Hydrolases"/>
    <property type="match status" value="1"/>
</dbReference>
<accession>G8X417</accession>
<dbReference type="InterPro" id="IPR002410">
    <property type="entry name" value="Peptidase_S33"/>
</dbReference>
<evidence type="ECO:0000256" key="5">
    <source>
        <dbReference type="ARBA" id="ARBA00022490"/>
    </source>
</evidence>
<reference evidence="13" key="1">
    <citation type="submission" date="2011-12" db="EMBL/GenBank/DDBJ databases">
        <title>Complete genome sequence of Streptomyces cattleya strain DSM 46488.</title>
        <authorList>
            <person name="Ou H.-Y."/>
            <person name="Li P."/>
            <person name="Zhao C."/>
            <person name="O'Hagan D."/>
            <person name="Deng Z."/>
        </authorList>
    </citation>
    <scope>NUCLEOTIDE SEQUENCE [LARGE SCALE GENOMIC DNA]</scope>
    <source>
        <strain evidence="13">ATCC 35852 / DSM 46488 / JCM 4925 / NBRC 14057 / NRRL 8057</strain>
    </source>
</reference>
<evidence type="ECO:0000313" key="12">
    <source>
        <dbReference type="EMBL" id="AEW98012.1"/>
    </source>
</evidence>
<dbReference type="PANTHER" id="PTHR43722">
    <property type="entry name" value="PROLINE IMINOPEPTIDASE"/>
    <property type="match status" value="1"/>
</dbReference>
<protein>
    <recommendedName>
        <fullName evidence="8 10">Proline iminopeptidase</fullName>
        <shortName evidence="8">PIP</shortName>
        <ecNumber evidence="8 10">3.4.11.5</ecNumber>
    </recommendedName>
    <alternativeName>
        <fullName evidence="8">Prolyl aminopeptidase</fullName>
    </alternativeName>
</protein>
<feature type="active site" evidence="9">
    <location>
        <position position="268"/>
    </location>
</feature>
<evidence type="ECO:0000256" key="1">
    <source>
        <dbReference type="ARBA" id="ARBA00001585"/>
    </source>
</evidence>
<dbReference type="GO" id="GO:0004177">
    <property type="term" value="F:aminopeptidase activity"/>
    <property type="evidence" value="ECO:0007669"/>
    <property type="project" value="UniProtKB-UniRule"/>
</dbReference>
<dbReference type="GO" id="GO:0006508">
    <property type="term" value="P:proteolysis"/>
    <property type="evidence" value="ECO:0007669"/>
    <property type="project" value="UniProtKB-KW"/>
</dbReference>
<name>F8JSV1_STREN</name>
<evidence type="ECO:0000256" key="10">
    <source>
        <dbReference type="RuleBase" id="RU003421"/>
    </source>
</evidence>
<dbReference type="AlphaFoldDB" id="F8JSV1"/>
<keyword evidence="4 8" id="KW-0031">Aminopeptidase</keyword>
<dbReference type="OrthoDB" id="9796770at2"/>
<dbReference type="Gene3D" id="3.40.50.1820">
    <property type="entry name" value="alpha/beta hydrolase"/>
    <property type="match status" value="1"/>
</dbReference>
<evidence type="ECO:0000256" key="6">
    <source>
        <dbReference type="ARBA" id="ARBA00022670"/>
    </source>
</evidence>
<evidence type="ECO:0000256" key="3">
    <source>
        <dbReference type="ARBA" id="ARBA00010088"/>
    </source>
</evidence>
<dbReference type="InterPro" id="IPR000073">
    <property type="entry name" value="AB_hydrolase_1"/>
</dbReference>
<feature type="active site" description="Nucleophile" evidence="9">
    <location>
        <position position="114"/>
    </location>
</feature>
<gene>
    <name evidence="12" type="ordered locus">SCATT_56410</name>
</gene>
<keyword evidence="7 8" id="KW-0378">Hydrolase</keyword>
<evidence type="ECO:0000256" key="2">
    <source>
        <dbReference type="ARBA" id="ARBA00004496"/>
    </source>
</evidence>
<dbReference type="PANTHER" id="PTHR43722:SF1">
    <property type="entry name" value="PROLINE IMINOPEPTIDASE"/>
    <property type="match status" value="1"/>
</dbReference>
<dbReference type="MEROPS" id="S33.001"/>
<evidence type="ECO:0000256" key="8">
    <source>
        <dbReference type="PIRNR" id="PIRNR006431"/>
    </source>
</evidence>
<comment type="catalytic activity">
    <reaction evidence="1 8 10">
        <text>Release of N-terminal proline from a peptide.</text>
        <dbReference type="EC" id="3.4.11.5"/>
    </reaction>
</comment>
<dbReference type="PIRSF" id="PIRSF006431">
    <property type="entry name" value="Pept_S33"/>
    <property type="match status" value="1"/>
</dbReference>
<dbReference type="RefSeq" id="WP_014146345.1">
    <property type="nucleotide sequence ID" value="NC_016111.1"/>
</dbReference>
<evidence type="ECO:0000256" key="7">
    <source>
        <dbReference type="ARBA" id="ARBA00022801"/>
    </source>
</evidence>
<evidence type="ECO:0000256" key="4">
    <source>
        <dbReference type="ARBA" id="ARBA00022438"/>
    </source>
</evidence>
<dbReference type="EC" id="3.4.11.5" evidence="8 10"/>
<evidence type="ECO:0000313" key="13">
    <source>
        <dbReference type="Proteomes" id="UP000007842"/>
    </source>
</evidence>
<dbReference type="PRINTS" id="PR00793">
    <property type="entry name" value="PROAMNOPTASE"/>
</dbReference>
<keyword evidence="5 8" id="KW-0963">Cytoplasm</keyword>
<sequence>MGLHPEIEPYEHGMLDTGDGHHVYWEVCGNPAGRPAVVLHGGPGSGCTPAHRRYFDPAVYRIVLMDQRGCGRSTPHAGETTAALRDNTADHLMGDLEALRRLLGIERWLVWGVSWGSALALRYAQRFPERVTELLLTALATGRQAEVDLLVRGAGAFFPRAWAAFRDGVPPAERDGDLAAAYARLLADPDPDVREKAARDWCAWESAMVPAQPQPLPRYLDPRFRLGFARLVTHYWANGHWFGEDGIVLSRAADLAGIPGTVVQGGLDLGNLLGTPWLLTAAWPGSELRLVDDAGHDSGASGVTDLLVAAADRYAARG</sequence>
<feature type="domain" description="AB hydrolase-1" evidence="11">
    <location>
        <begin position="37"/>
        <end position="298"/>
    </location>
</feature>
<dbReference type="NCBIfam" id="TIGR01249">
    <property type="entry name" value="pro_imino_pep_1"/>
    <property type="match status" value="1"/>
</dbReference>
<proteinExistence type="inferred from homology"/>
<dbReference type="InterPro" id="IPR005944">
    <property type="entry name" value="Pro_iminopeptidase"/>
</dbReference>
<evidence type="ECO:0000259" key="11">
    <source>
        <dbReference type="Pfam" id="PF00561"/>
    </source>
</evidence>
<dbReference type="PRINTS" id="PR00111">
    <property type="entry name" value="ABHYDROLASE"/>
</dbReference>
<dbReference type="STRING" id="1003195.SCATT_56410"/>
<comment type="subcellular location">
    <subcellularLocation>
        <location evidence="2 8">Cytoplasm</location>
    </subcellularLocation>
</comment>
<keyword evidence="6 8" id="KW-0645">Protease</keyword>
<organism evidence="12 13">
    <name type="scientific">Streptantibioticus cattleyicolor (strain ATCC 35852 / DSM 46488 / JCM 4925 / NBRC 14057 / NRRL 8057)</name>
    <name type="common">Streptomyces cattleya</name>
    <dbReference type="NCBI Taxonomy" id="1003195"/>
    <lineage>
        <taxon>Bacteria</taxon>
        <taxon>Bacillati</taxon>
        <taxon>Actinomycetota</taxon>
        <taxon>Actinomycetes</taxon>
        <taxon>Kitasatosporales</taxon>
        <taxon>Streptomycetaceae</taxon>
        <taxon>Streptantibioticus</taxon>
    </lineage>
</organism>
<dbReference type="InterPro" id="IPR029058">
    <property type="entry name" value="AB_hydrolase_fold"/>
</dbReference>
<accession>F8JSV1</accession>
<dbReference type="Proteomes" id="UP000007842">
    <property type="component" value="Chromosome"/>
</dbReference>
<dbReference type="EMBL" id="CP003219">
    <property type="protein sequence ID" value="AEW98012.1"/>
    <property type="molecule type" value="Genomic_DNA"/>
</dbReference>
<feature type="active site" description="Proton donor" evidence="9">
    <location>
        <position position="296"/>
    </location>
</feature>
<dbReference type="Pfam" id="PF00561">
    <property type="entry name" value="Abhydrolase_1"/>
    <property type="match status" value="1"/>
</dbReference>
<dbReference type="PATRIC" id="fig|1003195.11.peg.7057"/>